<dbReference type="Pfam" id="PF09836">
    <property type="entry name" value="DUF2063"/>
    <property type="match status" value="1"/>
</dbReference>
<reference evidence="2 3" key="1">
    <citation type="submission" date="2021-11" db="EMBL/GenBank/DDBJ databases">
        <authorList>
            <person name="Lee D.-H."/>
            <person name="Kim S.-B."/>
        </authorList>
    </citation>
    <scope>NUCLEOTIDE SEQUENCE [LARGE SCALE GENOMIC DNA]</scope>
    <source>
        <strain evidence="2 3">KCTC 52223</strain>
    </source>
</reference>
<gene>
    <name evidence="2" type="ORF">LJ725_12945</name>
</gene>
<evidence type="ECO:0000313" key="2">
    <source>
        <dbReference type="EMBL" id="MCC8429880.1"/>
    </source>
</evidence>
<accession>A0ABS8KUW7</accession>
<dbReference type="InterPro" id="IPR044922">
    <property type="entry name" value="DUF2063_N_sf"/>
</dbReference>
<keyword evidence="3" id="KW-1185">Reference proteome</keyword>
<dbReference type="InterPro" id="IPR018640">
    <property type="entry name" value="DUF2063"/>
</dbReference>
<dbReference type="RefSeq" id="WP_230551079.1">
    <property type="nucleotide sequence ID" value="NZ_JAJISD010000005.1"/>
</dbReference>
<protein>
    <submittedName>
        <fullName evidence="2">DNA-binding domain-containing protein</fullName>
    </submittedName>
</protein>
<dbReference type="Gene3D" id="1.10.150.690">
    <property type="entry name" value="DUF2063"/>
    <property type="match status" value="1"/>
</dbReference>
<proteinExistence type="predicted"/>
<evidence type="ECO:0000313" key="3">
    <source>
        <dbReference type="Proteomes" id="UP001198862"/>
    </source>
</evidence>
<name>A0ABS8KUW7_9HYPH</name>
<comment type="caution">
    <text evidence="2">The sequence shown here is derived from an EMBL/GenBank/DDBJ whole genome shotgun (WGS) entry which is preliminary data.</text>
</comment>
<keyword evidence="2" id="KW-0238">DNA-binding</keyword>
<evidence type="ECO:0000259" key="1">
    <source>
        <dbReference type="Pfam" id="PF09836"/>
    </source>
</evidence>
<dbReference type="Proteomes" id="UP001198862">
    <property type="component" value="Unassembled WGS sequence"/>
</dbReference>
<feature type="domain" description="Putative DNA-binding" evidence="1">
    <location>
        <begin position="6"/>
        <end position="97"/>
    </location>
</feature>
<dbReference type="GO" id="GO:0003677">
    <property type="term" value="F:DNA binding"/>
    <property type="evidence" value="ECO:0007669"/>
    <property type="project" value="UniProtKB-KW"/>
</dbReference>
<sequence>MLPLAELQSAFARGLAGGGDTLLDLIAGDSISAGARVRIHRNHVRQSLAAALSATFPTVVSLVGDEFFRAMAAVFVADRLPEGPVLTEYGSDFPAFVAAFSPARGLPYLGDAARLDWALNLAFHAAPGLLLDMANLEGMSSDELVAYTPCLALGAELLRSDYPLDRIWQACQPGAGAAEVDLAAGGITLLVMRQDDEAVFVRLDDGEAAFTDAIL</sequence>
<organism evidence="2 3">
    <name type="scientific">Reyranella aquatilis</name>
    <dbReference type="NCBI Taxonomy" id="2035356"/>
    <lineage>
        <taxon>Bacteria</taxon>
        <taxon>Pseudomonadati</taxon>
        <taxon>Pseudomonadota</taxon>
        <taxon>Alphaproteobacteria</taxon>
        <taxon>Hyphomicrobiales</taxon>
        <taxon>Reyranellaceae</taxon>
        <taxon>Reyranella</taxon>
    </lineage>
</organism>
<dbReference type="EMBL" id="JAJISD010000005">
    <property type="protein sequence ID" value="MCC8429880.1"/>
    <property type="molecule type" value="Genomic_DNA"/>
</dbReference>